<dbReference type="FunFam" id="3.30.300.30:FF:000010">
    <property type="entry name" value="Enterobactin synthetase component F"/>
    <property type="match status" value="1"/>
</dbReference>
<dbReference type="PANTHER" id="PTHR45527:SF1">
    <property type="entry name" value="FATTY ACID SYNTHASE"/>
    <property type="match status" value="1"/>
</dbReference>
<feature type="domain" description="AMP-binding enzyme C-terminal" evidence="3">
    <location>
        <begin position="12"/>
        <end position="88"/>
    </location>
</feature>
<dbReference type="SUPFAM" id="SSF56801">
    <property type="entry name" value="Acetyl-CoA synthetase-like"/>
    <property type="match status" value="1"/>
</dbReference>
<reference evidence="4" key="1">
    <citation type="submission" date="2020-01" db="EMBL/GenBank/DDBJ databases">
        <title>Insect and environment-associated Actinomycetes.</title>
        <authorList>
            <person name="Currrie C."/>
            <person name="Chevrette M."/>
            <person name="Carlson C."/>
            <person name="Stubbendieck R."/>
            <person name="Wendt-Pienkowski E."/>
        </authorList>
    </citation>
    <scope>NUCLEOTIDE SEQUENCE</scope>
    <source>
        <strain evidence="4">SID7499</strain>
    </source>
</reference>
<dbReference type="PANTHER" id="PTHR45527">
    <property type="entry name" value="NONRIBOSOMAL PEPTIDE SYNTHETASE"/>
    <property type="match status" value="1"/>
</dbReference>
<dbReference type="EMBL" id="JAAGMN010009180">
    <property type="protein sequence ID" value="NEE21514.1"/>
    <property type="molecule type" value="Genomic_DNA"/>
</dbReference>
<dbReference type="GO" id="GO:0031177">
    <property type="term" value="F:phosphopantetheine binding"/>
    <property type="evidence" value="ECO:0007669"/>
    <property type="project" value="TreeGrafter"/>
</dbReference>
<keyword evidence="2" id="KW-0597">Phosphoprotein</keyword>
<name>A0A6G3XV41_9ACTN</name>
<dbReference type="Pfam" id="PF13193">
    <property type="entry name" value="AMP-binding_C"/>
    <property type="match status" value="1"/>
</dbReference>
<accession>A0A6G3XV41</accession>
<dbReference type="GO" id="GO:0043041">
    <property type="term" value="P:amino acid activation for nonribosomal peptide biosynthetic process"/>
    <property type="evidence" value="ECO:0007669"/>
    <property type="project" value="TreeGrafter"/>
</dbReference>
<proteinExistence type="predicted"/>
<evidence type="ECO:0000259" key="3">
    <source>
        <dbReference type="Pfam" id="PF13193"/>
    </source>
</evidence>
<gene>
    <name evidence="4" type="ORF">G3M58_85515</name>
</gene>
<dbReference type="InterPro" id="IPR045851">
    <property type="entry name" value="AMP-bd_C_sf"/>
</dbReference>
<dbReference type="Gene3D" id="3.30.300.30">
    <property type="match status" value="1"/>
</dbReference>
<evidence type="ECO:0000256" key="1">
    <source>
        <dbReference type="ARBA" id="ARBA00022450"/>
    </source>
</evidence>
<feature type="non-terminal residue" evidence="4">
    <location>
        <position position="95"/>
    </location>
</feature>
<feature type="non-terminal residue" evidence="4">
    <location>
        <position position="1"/>
    </location>
</feature>
<evidence type="ECO:0000313" key="4">
    <source>
        <dbReference type="EMBL" id="NEE21514.1"/>
    </source>
</evidence>
<dbReference type="GO" id="GO:0044550">
    <property type="term" value="P:secondary metabolite biosynthetic process"/>
    <property type="evidence" value="ECO:0007669"/>
    <property type="project" value="TreeGrafter"/>
</dbReference>
<organism evidence="4">
    <name type="scientific">Streptomyces sp. SID7499</name>
    <dbReference type="NCBI Taxonomy" id="2706086"/>
    <lineage>
        <taxon>Bacteria</taxon>
        <taxon>Bacillati</taxon>
        <taxon>Actinomycetota</taxon>
        <taxon>Actinomycetes</taxon>
        <taxon>Kitasatosporales</taxon>
        <taxon>Streptomycetaceae</taxon>
        <taxon>Streptomyces</taxon>
    </lineage>
</organism>
<protein>
    <recommendedName>
        <fullName evidence="3">AMP-binding enzyme C-terminal domain-containing protein</fullName>
    </recommendedName>
</protein>
<keyword evidence="1" id="KW-0596">Phosphopantetheine</keyword>
<sequence>VKIRGFRIELGEIEAVVEGLAEVAQAAVVVREDQPGDKRLVAYVTPVGGREGVDLAALREAAAAALPDYMVPSAFVALPALPITANGKLDRKALP</sequence>
<comment type="caution">
    <text evidence="4">The sequence shown here is derived from an EMBL/GenBank/DDBJ whole genome shotgun (WGS) entry which is preliminary data.</text>
</comment>
<dbReference type="AlphaFoldDB" id="A0A6G3XV41"/>
<evidence type="ECO:0000256" key="2">
    <source>
        <dbReference type="ARBA" id="ARBA00022553"/>
    </source>
</evidence>
<dbReference type="GO" id="GO:0005829">
    <property type="term" value="C:cytosol"/>
    <property type="evidence" value="ECO:0007669"/>
    <property type="project" value="TreeGrafter"/>
</dbReference>
<dbReference type="InterPro" id="IPR025110">
    <property type="entry name" value="AMP-bd_C"/>
</dbReference>